<evidence type="ECO:0000313" key="5">
    <source>
        <dbReference type="EMBL" id="MCP0888089.1"/>
    </source>
</evidence>
<accession>A0A9X2JMW7</accession>
<evidence type="ECO:0000256" key="2">
    <source>
        <dbReference type="ARBA" id="ARBA00023125"/>
    </source>
</evidence>
<dbReference type="Gene3D" id="2.60.120.10">
    <property type="entry name" value="Jelly Rolls"/>
    <property type="match status" value="1"/>
</dbReference>
<proteinExistence type="predicted"/>
<gene>
    <name evidence="5" type="ORF">LB941_12185</name>
</gene>
<keyword evidence="2" id="KW-0238">DNA-binding</keyword>
<dbReference type="PROSITE" id="PS01124">
    <property type="entry name" value="HTH_ARAC_FAMILY_2"/>
    <property type="match status" value="1"/>
</dbReference>
<dbReference type="PANTHER" id="PTHR43280">
    <property type="entry name" value="ARAC-FAMILY TRANSCRIPTIONAL REGULATOR"/>
    <property type="match status" value="1"/>
</dbReference>
<dbReference type="GO" id="GO:0043565">
    <property type="term" value="F:sequence-specific DNA binding"/>
    <property type="evidence" value="ECO:0007669"/>
    <property type="project" value="InterPro"/>
</dbReference>
<feature type="domain" description="HTH araC/xylS-type" evidence="4">
    <location>
        <begin position="177"/>
        <end position="275"/>
    </location>
</feature>
<dbReference type="SMART" id="SM00342">
    <property type="entry name" value="HTH_ARAC"/>
    <property type="match status" value="1"/>
</dbReference>
<dbReference type="InterPro" id="IPR018060">
    <property type="entry name" value="HTH_AraC"/>
</dbReference>
<organism evidence="5 6">
    <name type="scientific">Ligilactobacillus ubinensis</name>
    <dbReference type="NCBI Taxonomy" id="2876789"/>
    <lineage>
        <taxon>Bacteria</taxon>
        <taxon>Bacillati</taxon>
        <taxon>Bacillota</taxon>
        <taxon>Bacilli</taxon>
        <taxon>Lactobacillales</taxon>
        <taxon>Lactobacillaceae</taxon>
        <taxon>Ligilactobacillus</taxon>
    </lineage>
</organism>
<protein>
    <submittedName>
        <fullName evidence="5">AraC family transcriptional regulator</fullName>
    </submittedName>
</protein>
<keyword evidence="6" id="KW-1185">Reference proteome</keyword>
<comment type="caution">
    <text evidence="5">The sequence shown here is derived from an EMBL/GenBank/DDBJ whole genome shotgun (WGS) entry which is preliminary data.</text>
</comment>
<dbReference type="GO" id="GO:0003700">
    <property type="term" value="F:DNA-binding transcription factor activity"/>
    <property type="evidence" value="ECO:0007669"/>
    <property type="project" value="InterPro"/>
</dbReference>
<reference evidence="5 6" key="1">
    <citation type="journal article" date="2023" name="Int. J. Syst. Evol. Microbiol.">
        <title>Ligilactobacillus ubinensis sp. nov., a novel species isolated from the wild ferment of a durian fruit (Durio zibethinus).</title>
        <authorList>
            <person name="Heng Y.C."/>
            <person name="Menon N."/>
            <person name="Chen B."/>
            <person name="Loo B.Z.L."/>
            <person name="Wong G.W.J."/>
            <person name="Lim A.C.H."/>
            <person name="Silvaraju S."/>
            <person name="Kittelmann S."/>
        </authorList>
    </citation>
    <scope>NUCLEOTIDE SEQUENCE [LARGE SCALE GENOMIC DNA]</scope>
    <source>
        <strain evidence="5 6">WILCCON 0076</strain>
    </source>
</reference>
<dbReference type="AlphaFoldDB" id="A0A9X2JMW7"/>
<evidence type="ECO:0000259" key="4">
    <source>
        <dbReference type="PROSITE" id="PS01124"/>
    </source>
</evidence>
<dbReference type="RefSeq" id="WP_253362255.1">
    <property type="nucleotide sequence ID" value="NZ_JAIULA010000041.1"/>
</dbReference>
<dbReference type="SUPFAM" id="SSF46689">
    <property type="entry name" value="Homeodomain-like"/>
    <property type="match status" value="1"/>
</dbReference>
<evidence type="ECO:0000256" key="1">
    <source>
        <dbReference type="ARBA" id="ARBA00023015"/>
    </source>
</evidence>
<sequence length="278" mass="32659">MQINHEIINLKDYFPFKIFDFHAKDLTRRVPFHWHQSTELLFCLEGSLNIELVNQKFHLTPNNAMIINPNVVHSTFSSEHNWILCLQLPLSFLQSLTFGKYNQSFVFNLNTLNKHENTSNLIAHLKRLTSILDIENKAISDNIDIYSVTLDIISYLTKYFQKPIQANSNNDGLKFINLFIQFINQNYMNDITLHDVAHYFSYSDTYCSKLIKANLGMNFKNFLISVRLNQAIQLMLLDKQSFTVIAEKCGFESYRNFYNSFTATYHTSPSYYKRKQLE</sequence>
<dbReference type="InterPro" id="IPR011051">
    <property type="entry name" value="RmlC_Cupin_sf"/>
</dbReference>
<dbReference type="Pfam" id="PF12833">
    <property type="entry name" value="HTH_18"/>
    <property type="match status" value="1"/>
</dbReference>
<dbReference type="InterPro" id="IPR014710">
    <property type="entry name" value="RmlC-like_jellyroll"/>
</dbReference>
<dbReference type="InterPro" id="IPR009057">
    <property type="entry name" value="Homeodomain-like_sf"/>
</dbReference>
<dbReference type="PANTHER" id="PTHR43280:SF2">
    <property type="entry name" value="HTH-TYPE TRANSCRIPTIONAL REGULATOR EXSA"/>
    <property type="match status" value="1"/>
</dbReference>
<dbReference type="InterPro" id="IPR003313">
    <property type="entry name" value="AraC-bd"/>
</dbReference>
<dbReference type="EMBL" id="JAIULA010000041">
    <property type="protein sequence ID" value="MCP0888089.1"/>
    <property type="molecule type" value="Genomic_DNA"/>
</dbReference>
<dbReference type="Proteomes" id="UP001139006">
    <property type="component" value="Unassembled WGS sequence"/>
</dbReference>
<evidence type="ECO:0000256" key="3">
    <source>
        <dbReference type="ARBA" id="ARBA00023163"/>
    </source>
</evidence>
<keyword evidence="1" id="KW-0805">Transcription regulation</keyword>
<dbReference type="Gene3D" id="1.10.10.60">
    <property type="entry name" value="Homeodomain-like"/>
    <property type="match status" value="2"/>
</dbReference>
<name>A0A9X2JMW7_9LACO</name>
<keyword evidence="3" id="KW-0804">Transcription</keyword>
<dbReference type="SUPFAM" id="SSF51182">
    <property type="entry name" value="RmlC-like cupins"/>
    <property type="match status" value="1"/>
</dbReference>
<dbReference type="Pfam" id="PF02311">
    <property type="entry name" value="AraC_binding"/>
    <property type="match status" value="1"/>
</dbReference>
<evidence type="ECO:0000313" key="6">
    <source>
        <dbReference type="Proteomes" id="UP001139006"/>
    </source>
</evidence>